<dbReference type="Proteomes" id="UP000226431">
    <property type="component" value="Unassembled WGS sequence"/>
</dbReference>
<evidence type="ECO:0000313" key="1">
    <source>
        <dbReference type="EMBL" id="PHH76334.1"/>
    </source>
</evidence>
<gene>
    <name evidence="1" type="ORF">CDD80_1603</name>
</gene>
<dbReference type="OrthoDB" id="3549294at2759"/>
<accession>A0A2C5ZA95</accession>
<dbReference type="EMBL" id="NJES01000169">
    <property type="protein sequence ID" value="PHH76334.1"/>
    <property type="molecule type" value="Genomic_DNA"/>
</dbReference>
<reference evidence="1 2" key="1">
    <citation type="submission" date="2017-06" db="EMBL/GenBank/DDBJ databases">
        <title>Ant-infecting Ophiocordyceps genomes reveal a high diversity of potential behavioral manipulation genes and a possible major role for enterotoxins.</title>
        <authorList>
            <person name="De Bekker C."/>
            <person name="Evans H.C."/>
            <person name="Brachmann A."/>
            <person name="Hughes D.P."/>
        </authorList>
    </citation>
    <scope>NUCLEOTIDE SEQUENCE [LARGE SCALE GENOMIC DNA]</scope>
    <source>
        <strain evidence="1 2">Map16</strain>
    </source>
</reference>
<keyword evidence="2" id="KW-1185">Reference proteome</keyword>
<comment type="caution">
    <text evidence="1">The sequence shown here is derived from an EMBL/GenBank/DDBJ whole genome shotgun (WGS) entry which is preliminary data.</text>
</comment>
<protein>
    <submittedName>
        <fullName evidence="1">Uncharacterized protein</fullName>
    </submittedName>
</protein>
<dbReference type="AlphaFoldDB" id="A0A2C5ZA95"/>
<sequence>MPRHQQIPLSLLIAQDDDPLIPSASDICQAFHDGKATWSFFLNKATGMPSGLWPAGILDPYIALADVPALPEILPEGRFIHGRPNWEFIGCRAGQHDMWDSQLVPGHRVDMLLSISQPIRLDIVSEPASHHLGCSSETLNSLAVLAACWSYVFSVRLLEMQGREVRYSAHRLWPQQGSTLEEASLETLVKTFASRRPRASLWWLALFLESQCSGRYHSFTWYSPNRSSSPTSGFRQVKQRGVKQLPEDLQLRRWSGKRCQPPCQHDMKLAPSRDCTVKMMSFMVEDAAGSRHAANAAMPDVFRHRWLLNWEGLNSCDVPALDS</sequence>
<name>A0A2C5ZA95_9HYPO</name>
<organism evidence="1 2">
    <name type="scientific">Ophiocordyceps camponoti-rufipedis</name>
    <dbReference type="NCBI Taxonomy" id="2004952"/>
    <lineage>
        <taxon>Eukaryota</taxon>
        <taxon>Fungi</taxon>
        <taxon>Dikarya</taxon>
        <taxon>Ascomycota</taxon>
        <taxon>Pezizomycotina</taxon>
        <taxon>Sordariomycetes</taxon>
        <taxon>Hypocreomycetidae</taxon>
        <taxon>Hypocreales</taxon>
        <taxon>Ophiocordycipitaceae</taxon>
        <taxon>Ophiocordyceps</taxon>
    </lineage>
</organism>
<proteinExistence type="predicted"/>
<evidence type="ECO:0000313" key="2">
    <source>
        <dbReference type="Proteomes" id="UP000226431"/>
    </source>
</evidence>